<accession>A0A8J3PZX8</accession>
<dbReference type="EMBL" id="BONV01000049">
    <property type="protein sequence ID" value="GIG84211.1"/>
    <property type="molecule type" value="Genomic_DNA"/>
</dbReference>
<gene>
    <name evidence="2" type="ORF">Pka01_73380</name>
</gene>
<proteinExistence type="predicted"/>
<comment type="caution">
    <text evidence="2">The sequence shown here is derived from an EMBL/GenBank/DDBJ whole genome shotgun (WGS) entry which is preliminary data.</text>
</comment>
<dbReference type="Pfam" id="PF15531">
    <property type="entry name" value="Ntox27"/>
    <property type="match status" value="1"/>
</dbReference>
<sequence>MARLLLEHAFERVRVGHGARPPPAGTRSGPGSSVVLVVHLAWIATTRRPEILLKRADDNDVLNSWELAADNANGLGAAWELTDLRRAVKVGSRRWDSIDFRGGVAGRGCAGRPVLLTAVR</sequence>
<organism evidence="2 3">
    <name type="scientific">Planotetraspora kaengkrachanensis</name>
    <dbReference type="NCBI Taxonomy" id="575193"/>
    <lineage>
        <taxon>Bacteria</taxon>
        <taxon>Bacillati</taxon>
        <taxon>Actinomycetota</taxon>
        <taxon>Actinomycetes</taxon>
        <taxon>Streptosporangiales</taxon>
        <taxon>Streptosporangiaceae</taxon>
        <taxon>Planotetraspora</taxon>
    </lineage>
</organism>
<evidence type="ECO:0000313" key="3">
    <source>
        <dbReference type="Proteomes" id="UP000630097"/>
    </source>
</evidence>
<reference evidence="2 3" key="1">
    <citation type="submission" date="2021-01" db="EMBL/GenBank/DDBJ databases">
        <title>Whole genome shotgun sequence of Planotetraspora kaengkrachanensis NBRC 104272.</title>
        <authorList>
            <person name="Komaki H."/>
            <person name="Tamura T."/>
        </authorList>
    </citation>
    <scope>NUCLEOTIDE SEQUENCE [LARGE SCALE GENOMIC DNA]</scope>
    <source>
        <strain evidence="2 3">NBRC 104272</strain>
    </source>
</reference>
<dbReference type="RefSeq" id="WP_203887496.1">
    <property type="nucleotide sequence ID" value="NZ_BAABHH010000013.1"/>
</dbReference>
<dbReference type="AlphaFoldDB" id="A0A8J3PZX8"/>
<protein>
    <recommendedName>
        <fullName evidence="1">Bacterial toxin 27 domain-containing protein</fullName>
    </recommendedName>
</protein>
<keyword evidence="3" id="KW-1185">Reference proteome</keyword>
<dbReference type="Proteomes" id="UP000630097">
    <property type="component" value="Unassembled WGS sequence"/>
</dbReference>
<evidence type="ECO:0000259" key="1">
    <source>
        <dbReference type="Pfam" id="PF15531"/>
    </source>
</evidence>
<dbReference type="InterPro" id="IPR029112">
    <property type="entry name" value="Ntox27"/>
</dbReference>
<evidence type="ECO:0000313" key="2">
    <source>
        <dbReference type="EMBL" id="GIG84211.1"/>
    </source>
</evidence>
<name>A0A8J3PZX8_9ACTN</name>
<feature type="domain" description="Bacterial toxin 27" evidence="1">
    <location>
        <begin position="51"/>
        <end position="100"/>
    </location>
</feature>